<feature type="signal peptide" evidence="1">
    <location>
        <begin position="1"/>
        <end position="20"/>
    </location>
</feature>
<dbReference type="AlphaFoldDB" id="A0A291QTB7"/>
<reference evidence="2 3" key="1">
    <citation type="submission" date="2017-10" db="EMBL/GenBank/DDBJ databases">
        <title>Paenichitinophaga pekingensis gen. nov., sp. nov., isolated from activated sludge.</title>
        <authorList>
            <person name="Jin D."/>
            <person name="Kong X."/>
            <person name="Deng Y."/>
            <person name="Bai Z."/>
        </authorList>
    </citation>
    <scope>NUCLEOTIDE SEQUENCE [LARGE SCALE GENOMIC DNA]</scope>
    <source>
        <strain evidence="2 3">13</strain>
    </source>
</reference>
<evidence type="ECO:0000313" key="3">
    <source>
        <dbReference type="Proteomes" id="UP000220133"/>
    </source>
</evidence>
<proteinExistence type="predicted"/>
<keyword evidence="3" id="KW-1185">Reference proteome</keyword>
<dbReference type="KEGG" id="cbae:COR50_07730"/>
<dbReference type="EMBL" id="CP023777">
    <property type="protein sequence ID" value="ATL47084.1"/>
    <property type="molecule type" value="Genomic_DNA"/>
</dbReference>
<evidence type="ECO:0000256" key="1">
    <source>
        <dbReference type="SAM" id="SignalP"/>
    </source>
</evidence>
<protein>
    <recommendedName>
        <fullName evidence="4">Tetratricopeptide repeat protein</fullName>
    </recommendedName>
</protein>
<accession>A0A291QTB7</accession>
<feature type="chain" id="PRO_5013104220" description="Tetratricopeptide repeat protein" evidence="1">
    <location>
        <begin position="21"/>
        <end position="214"/>
    </location>
</feature>
<keyword evidence="1" id="KW-0732">Signal</keyword>
<dbReference type="OrthoDB" id="1150971at2"/>
<evidence type="ECO:0008006" key="4">
    <source>
        <dbReference type="Google" id="ProtNLM"/>
    </source>
</evidence>
<name>A0A291QTB7_9BACT</name>
<evidence type="ECO:0000313" key="2">
    <source>
        <dbReference type="EMBL" id="ATL47084.1"/>
    </source>
</evidence>
<sequence>MRKFIFAICFSLLGLQAVYAQNNYQSTMEKLVTQLDTTKMSGEQYLQMANTFDRIAAAEQGEWLPNYYAAYCRIMLAFSEKDPEKIDALSDAAELNLDKAELVKPGNSEVNCLRSMIASARIGVDPMTRGQVYGPKSAEYLASAKAEDPGNPRVYFLLGQSLYYTPEAFGGDKAKAKQLYELSLEKFETFKPESKIHPHWGEEYVKGLVKTLKF</sequence>
<organism evidence="2 3">
    <name type="scientific">Chitinophaga caeni</name>
    <dbReference type="NCBI Taxonomy" id="2029983"/>
    <lineage>
        <taxon>Bacteria</taxon>
        <taxon>Pseudomonadati</taxon>
        <taxon>Bacteroidota</taxon>
        <taxon>Chitinophagia</taxon>
        <taxon>Chitinophagales</taxon>
        <taxon>Chitinophagaceae</taxon>
        <taxon>Chitinophaga</taxon>
    </lineage>
</organism>
<dbReference type="Proteomes" id="UP000220133">
    <property type="component" value="Chromosome"/>
</dbReference>
<gene>
    <name evidence="2" type="ORF">COR50_07730</name>
</gene>
<dbReference type="RefSeq" id="WP_098193468.1">
    <property type="nucleotide sequence ID" value="NZ_CP023777.1"/>
</dbReference>